<dbReference type="RefSeq" id="WP_167695304.1">
    <property type="nucleotide sequence ID" value="NZ_CP118181.1"/>
</dbReference>
<feature type="transmembrane region" description="Helical" evidence="1">
    <location>
        <begin position="97"/>
        <end position="127"/>
    </location>
</feature>
<keyword evidence="1" id="KW-0812">Transmembrane</keyword>
<proteinExistence type="predicted"/>
<feature type="transmembrane region" description="Helical" evidence="1">
    <location>
        <begin position="230"/>
        <end position="250"/>
    </location>
</feature>
<feature type="transmembrane region" description="Helical" evidence="1">
    <location>
        <begin position="426"/>
        <end position="448"/>
    </location>
</feature>
<feature type="transmembrane region" description="Helical" evidence="1">
    <location>
        <begin position="6"/>
        <end position="37"/>
    </location>
</feature>
<keyword evidence="1" id="KW-0472">Membrane</keyword>
<accession>A0A968GEN1</accession>
<organism evidence="2 3">
    <name type="scientific">Entomospira culicis</name>
    <dbReference type="NCBI Taxonomy" id="2719989"/>
    <lineage>
        <taxon>Bacteria</taxon>
        <taxon>Pseudomonadati</taxon>
        <taxon>Spirochaetota</taxon>
        <taxon>Spirochaetia</taxon>
        <taxon>Spirochaetales</taxon>
        <taxon>Spirochaetaceae</taxon>
        <taxon>Entomospira</taxon>
    </lineage>
</organism>
<dbReference type="AlphaFoldDB" id="A0A968GEN1"/>
<dbReference type="PANTHER" id="PTHR30354">
    <property type="entry name" value="GNT FAMILY GLUCONATE TRANSPORTER"/>
    <property type="match status" value="1"/>
</dbReference>
<dbReference type="Proteomes" id="UP000778951">
    <property type="component" value="Unassembled WGS sequence"/>
</dbReference>
<dbReference type="PANTHER" id="PTHR30354:SF7">
    <property type="entry name" value="BLL7963 PROTEIN"/>
    <property type="match status" value="1"/>
</dbReference>
<dbReference type="InterPro" id="IPR003474">
    <property type="entry name" value="Glcn_transporter"/>
</dbReference>
<dbReference type="EMBL" id="JAATLM010000001">
    <property type="protein sequence ID" value="NIZ69206.1"/>
    <property type="molecule type" value="Genomic_DNA"/>
</dbReference>
<dbReference type="GO" id="GO:0015128">
    <property type="term" value="F:gluconate transmembrane transporter activity"/>
    <property type="evidence" value="ECO:0007669"/>
    <property type="project" value="InterPro"/>
</dbReference>
<keyword evidence="1" id="KW-1133">Transmembrane helix</keyword>
<evidence type="ECO:0000256" key="1">
    <source>
        <dbReference type="SAM" id="Phobius"/>
    </source>
</evidence>
<name>A0A968GEN1_9SPIO</name>
<sequence>MEVMALLIALGILVILSFSGISMLIVAPFTVAVLALLSGDMPILTALTGPFMTSTMNYVRDFFLIFLGGALFGKIMGQTGAARSLALFIAQKLGKERAMLAVVLATAVLTYGGVSLFVAVFAIFPLAKALFAEADIPKRLIPGAIALGAFTFTMTALPGTPQSINALPTNILGTTIFAAPILGTIGAIIIFGVGMLWLNMRVRQAKKLGEGYGETIENLAVNPNEKSMSVVLAILPLVTIFLVNLALTFLFKQASVVAYFAPFGGVNNTWSLILALLVGILLSLFLYRKEIGGRSALLHLVNQGAESSLSPIFNTALIIGFGGVVRQTAAFALFRDAVMGLAIPGLYKVAIASSAIAGITGSSSGGAGIALEALGSEFLAMGIDPQAIHRVMLVSAGGLDSLPHCGAVVTLLAVCGVSSRKGYLDVGVTTVVGPVLASLTMIIVYNTFGIV</sequence>
<evidence type="ECO:0000313" key="3">
    <source>
        <dbReference type="Proteomes" id="UP000778951"/>
    </source>
</evidence>
<reference evidence="2" key="1">
    <citation type="submission" date="2020-03" db="EMBL/GenBank/DDBJ databases">
        <title>Spirochaetal bacteria isolated from arthropods constitute a novel genus Entomospira genus novum within the order Spirochaetales.</title>
        <authorList>
            <person name="Grana-Miraglia L."/>
            <person name="Sikutova S."/>
            <person name="Fingerle V."/>
            <person name="Sing A."/>
            <person name="Castillo-Ramirez S."/>
            <person name="Margos G."/>
            <person name="Rudolf I."/>
        </authorList>
    </citation>
    <scope>NUCLEOTIDE SEQUENCE</scope>
    <source>
        <strain evidence="2">BR149</strain>
    </source>
</reference>
<feature type="transmembrane region" description="Helical" evidence="1">
    <location>
        <begin position="270"/>
        <end position="287"/>
    </location>
</feature>
<feature type="transmembrane region" description="Helical" evidence="1">
    <location>
        <begin position="139"/>
        <end position="157"/>
    </location>
</feature>
<keyword evidence="3" id="KW-1185">Reference proteome</keyword>
<feature type="transmembrane region" description="Helical" evidence="1">
    <location>
        <begin position="58"/>
        <end position="77"/>
    </location>
</feature>
<gene>
    <name evidence="2" type="ORF">HCT48_03130</name>
</gene>
<evidence type="ECO:0000313" key="2">
    <source>
        <dbReference type="EMBL" id="NIZ69206.1"/>
    </source>
</evidence>
<dbReference type="GO" id="GO:0005886">
    <property type="term" value="C:plasma membrane"/>
    <property type="evidence" value="ECO:0007669"/>
    <property type="project" value="TreeGrafter"/>
</dbReference>
<feature type="transmembrane region" description="Helical" evidence="1">
    <location>
        <begin position="177"/>
        <end position="198"/>
    </location>
</feature>
<comment type="caution">
    <text evidence="2">The sequence shown here is derived from an EMBL/GenBank/DDBJ whole genome shotgun (WGS) entry which is preliminary data.</text>
</comment>
<protein>
    <submittedName>
        <fullName evidence="2">GntP family permease</fullName>
    </submittedName>
</protein>
<dbReference type="Pfam" id="PF02447">
    <property type="entry name" value="GntP_permease"/>
    <property type="match status" value="1"/>
</dbReference>